<accession>A0A0B9GXL1</accession>
<evidence type="ECO:0000259" key="3">
    <source>
        <dbReference type="SMART" id="SM00822"/>
    </source>
</evidence>
<dbReference type="SUPFAM" id="SSF51735">
    <property type="entry name" value="NAD(P)-binding Rossmann-fold domains"/>
    <property type="match status" value="1"/>
</dbReference>
<organism evidence="4 5">
    <name type="scientific">Photobacterium gaetbulicola</name>
    <dbReference type="NCBI Taxonomy" id="1295392"/>
    <lineage>
        <taxon>Bacteria</taxon>
        <taxon>Pseudomonadati</taxon>
        <taxon>Pseudomonadota</taxon>
        <taxon>Gammaproteobacteria</taxon>
        <taxon>Vibrionales</taxon>
        <taxon>Vibrionaceae</taxon>
        <taxon>Photobacterium</taxon>
    </lineage>
</organism>
<dbReference type="EMBL" id="JWLZ01000157">
    <property type="protein sequence ID" value="KHT63496.1"/>
    <property type="molecule type" value="Genomic_DNA"/>
</dbReference>
<dbReference type="PANTHER" id="PTHR42760">
    <property type="entry name" value="SHORT-CHAIN DEHYDROGENASES/REDUCTASES FAMILY MEMBER"/>
    <property type="match status" value="1"/>
</dbReference>
<comment type="similarity">
    <text evidence="1">Belongs to the short-chain dehydrogenases/reductases (SDR) family.</text>
</comment>
<dbReference type="InterPro" id="IPR002347">
    <property type="entry name" value="SDR_fam"/>
</dbReference>
<comment type="caution">
    <text evidence="4">The sequence shown here is derived from an EMBL/GenBank/DDBJ whole genome shotgun (WGS) entry which is preliminary data.</text>
</comment>
<dbReference type="Gene3D" id="3.40.50.720">
    <property type="entry name" value="NAD(P)-binding Rossmann-like Domain"/>
    <property type="match status" value="1"/>
</dbReference>
<dbReference type="PRINTS" id="PR00080">
    <property type="entry name" value="SDRFAMILY"/>
</dbReference>
<dbReference type="GO" id="GO:0016616">
    <property type="term" value="F:oxidoreductase activity, acting on the CH-OH group of donors, NAD or NADP as acceptor"/>
    <property type="evidence" value="ECO:0007669"/>
    <property type="project" value="TreeGrafter"/>
</dbReference>
<dbReference type="NCBIfam" id="NF009466">
    <property type="entry name" value="PRK12826.1-2"/>
    <property type="match status" value="1"/>
</dbReference>
<evidence type="ECO:0000256" key="2">
    <source>
        <dbReference type="ARBA" id="ARBA00023002"/>
    </source>
</evidence>
<protein>
    <submittedName>
        <fullName evidence="4">Short-chain dehydrogenase</fullName>
    </submittedName>
</protein>
<evidence type="ECO:0000256" key="1">
    <source>
        <dbReference type="ARBA" id="ARBA00006484"/>
    </source>
</evidence>
<dbReference type="Pfam" id="PF13561">
    <property type="entry name" value="adh_short_C2"/>
    <property type="match status" value="1"/>
</dbReference>
<dbReference type="GO" id="GO:0006633">
    <property type="term" value="P:fatty acid biosynthetic process"/>
    <property type="evidence" value="ECO:0007669"/>
    <property type="project" value="TreeGrafter"/>
</dbReference>
<proteinExistence type="inferred from homology"/>
<feature type="domain" description="Ketoreductase" evidence="3">
    <location>
        <begin position="5"/>
        <end position="187"/>
    </location>
</feature>
<dbReference type="Proteomes" id="UP000031278">
    <property type="component" value="Unassembled WGS sequence"/>
</dbReference>
<dbReference type="PROSITE" id="PS00061">
    <property type="entry name" value="ADH_SHORT"/>
    <property type="match status" value="1"/>
</dbReference>
<name>A0A0B9GXL1_9GAMM</name>
<dbReference type="PRINTS" id="PR00081">
    <property type="entry name" value="GDHRDH"/>
</dbReference>
<gene>
    <name evidence="4" type="ORF">RJ45_11845</name>
</gene>
<dbReference type="AlphaFoldDB" id="A0A0B9GXL1"/>
<evidence type="ECO:0000313" key="4">
    <source>
        <dbReference type="EMBL" id="KHT63496.1"/>
    </source>
</evidence>
<sequence>MLENKVCIVTGGAQGIGRCIVETFAKQDALQVYACDMNLSAMADLEEKYPNVKGVELNVCDRSNIAQFVEKVKSQHGKIDVLVNNAGVTRDNLIEKMTEEDWDLVSDVNLKGVFNMTQAIAPVMIEGGSGSIITMSSVVGTDGNIGQSNYAATKGGVIAMTKGWSKEFSRKGAQVRANCIAPGFIETPMTVDLPEKVLAYMRQKTPLGRMGKPQDIANGALFLASDNSAFITGQTLKIDGGLVI</sequence>
<dbReference type="InterPro" id="IPR036291">
    <property type="entry name" value="NAD(P)-bd_dom_sf"/>
</dbReference>
<dbReference type="FunFam" id="3.40.50.720:FF:000173">
    <property type="entry name" value="3-oxoacyl-[acyl-carrier protein] reductase"/>
    <property type="match status" value="1"/>
</dbReference>
<dbReference type="InterPro" id="IPR057326">
    <property type="entry name" value="KR_dom"/>
</dbReference>
<dbReference type="SMART" id="SM00822">
    <property type="entry name" value="PKS_KR"/>
    <property type="match status" value="1"/>
</dbReference>
<dbReference type="InterPro" id="IPR020904">
    <property type="entry name" value="Sc_DH/Rdtase_CS"/>
</dbReference>
<keyword evidence="2" id="KW-0560">Oxidoreductase</keyword>
<dbReference type="GO" id="GO:0048038">
    <property type="term" value="F:quinone binding"/>
    <property type="evidence" value="ECO:0007669"/>
    <property type="project" value="TreeGrafter"/>
</dbReference>
<reference evidence="4 5" key="1">
    <citation type="submission" date="2014-12" db="EMBL/GenBank/DDBJ databases">
        <title>Genome sequencing of Photobacterium gaetbulicola AD005a.</title>
        <authorList>
            <person name="Adrian T.G.S."/>
            <person name="Chan K.G."/>
        </authorList>
    </citation>
    <scope>NUCLEOTIDE SEQUENCE [LARGE SCALE GENOMIC DNA]</scope>
    <source>
        <strain evidence="4 5">AD005a</strain>
    </source>
</reference>
<evidence type="ECO:0000313" key="5">
    <source>
        <dbReference type="Proteomes" id="UP000031278"/>
    </source>
</evidence>
<dbReference type="RefSeq" id="WP_039461912.1">
    <property type="nucleotide sequence ID" value="NZ_JWLZ01000157.1"/>
</dbReference>
<dbReference type="PANTHER" id="PTHR42760:SF83">
    <property type="entry name" value="(3R)-3-HYDROXYACYL-COA DEHYDROGENASE"/>
    <property type="match status" value="1"/>
</dbReference>